<evidence type="ECO:0000313" key="8">
    <source>
        <dbReference type="Proteomes" id="UP000586095"/>
    </source>
</evidence>
<feature type="chain" id="PRO_5032929803" evidence="5">
    <location>
        <begin position="32"/>
        <end position="337"/>
    </location>
</feature>
<evidence type="ECO:0000259" key="6">
    <source>
        <dbReference type="PROSITE" id="PS50983"/>
    </source>
</evidence>
<keyword evidence="8" id="KW-1185">Reference proteome</keyword>
<dbReference type="Gene3D" id="3.40.50.1980">
    <property type="entry name" value="Nitrogenase molybdenum iron protein domain"/>
    <property type="match status" value="2"/>
</dbReference>
<comment type="similarity">
    <text evidence="2">Belongs to the bacterial solute-binding protein 8 family.</text>
</comment>
<organism evidence="7 8">
    <name type="scientific">Leucobacter aridicollis</name>
    <dbReference type="NCBI Taxonomy" id="283878"/>
    <lineage>
        <taxon>Bacteria</taxon>
        <taxon>Bacillati</taxon>
        <taxon>Actinomycetota</taxon>
        <taxon>Actinomycetes</taxon>
        <taxon>Micrococcales</taxon>
        <taxon>Microbacteriaceae</taxon>
        <taxon>Leucobacter</taxon>
    </lineage>
</organism>
<dbReference type="GO" id="GO:0030288">
    <property type="term" value="C:outer membrane-bounded periplasmic space"/>
    <property type="evidence" value="ECO:0007669"/>
    <property type="project" value="TreeGrafter"/>
</dbReference>
<sequence>MSSFTSARVTGRVVTAVLASAAALALSACGAATTASDEAPGSRVYESEFGDVTLPEKIERIVSVDFYTPAALMDVGVTPVGVVNSYFTDTDGDAIPVDYSDKIRASDAQSIGEYYELNLEAIVQAKPDLVVATQDFLPLDDPMRAEIEKIAPIVTFNARDGEAWRTRSVELAKIMGKEDLVAPLQEKYNERRDEIKAKYADMLADNAITVAAPGETEWGTYSDKHFMTPILRDLGATFREQQEDEVTTDGFPEWFSYEELGRLSNADIIFTLQNTPQEQLDALAKNTLWTNLPAVQHGMVFDYINLGPTGSFGWAMQNLDSLEALFAEVQAKIDARA</sequence>
<dbReference type="SUPFAM" id="SSF53807">
    <property type="entry name" value="Helical backbone' metal receptor"/>
    <property type="match status" value="1"/>
</dbReference>
<dbReference type="GO" id="GO:1901678">
    <property type="term" value="P:iron coordination entity transport"/>
    <property type="evidence" value="ECO:0007669"/>
    <property type="project" value="UniProtKB-ARBA"/>
</dbReference>
<proteinExistence type="inferred from homology"/>
<evidence type="ECO:0000256" key="5">
    <source>
        <dbReference type="SAM" id="SignalP"/>
    </source>
</evidence>
<evidence type="ECO:0000256" key="1">
    <source>
        <dbReference type="ARBA" id="ARBA00004196"/>
    </source>
</evidence>
<name>A0A852RH04_9MICO</name>
<keyword evidence="3" id="KW-0813">Transport</keyword>
<dbReference type="PROSITE" id="PS50983">
    <property type="entry name" value="FE_B12_PBP"/>
    <property type="match status" value="1"/>
</dbReference>
<dbReference type="PANTHER" id="PTHR30532:SF1">
    <property type="entry name" value="IRON(3+)-HYDROXAMATE-BINDING PROTEIN FHUD"/>
    <property type="match status" value="1"/>
</dbReference>
<protein>
    <submittedName>
        <fullName evidence="7">Iron complex transport system substrate-binding protein</fullName>
    </submittedName>
</protein>
<dbReference type="Proteomes" id="UP000586095">
    <property type="component" value="Unassembled WGS sequence"/>
</dbReference>
<evidence type="ECO:0000313" key="7">
    <source>
        <dbReference type="EMBL" id="NYD27484.1"/>
    </source>
</evidence>
<dbReference type="AlphaFoldDB" id="A0A852RH04"/>
<accession>A0A852RH04</accession>
<dbReference type="InterPro" id="IPR002491">
    <property type="entry name" value="ABC_transptr_periplasmic_BD"/>
</dbReference>
<feature type="signal peptide" evidence="5">
    <location>
        <begin position="1"/>
        <end position="31"/>
    </location>
</feature>
<evidence type="ECO:0000256" key="2">
    <source>
        <dbReference type="ARBA" id="ARBA00008814"/>
    </source>
</evidence>
<feature type="domain" description="Fe/B12 periplasmic-binding" evidence="6">
    <location>
        <begin position="60"/>
        <end position="337"/>
    </location>
</feature>
<evidence type="ECO:0000256" key="3">
    <source>
        <dbReference type="ARBA" id="ARBA00022448"/>
    </source>
</evidence>
<evidence type="ECO:0000256" key="4">
    <source>
        <dbReference type="ARBA" id="ARBA00022729"/>
    </source>
</evidence>
<comment type="subcellular location">
    <subcellularLocation>
        <location evidence="1">Cell envelope</location>
    </subcellularLocation>
</comment>
<dbReference type="InterPro" id="IPR051313">
    <property type="entry name" value="Bact_iron-sidero_bind"/>
</dbReference>
<gene>
    <name evidence="7" type="ORF">BJ960_002287</name>
</gene>
<dbReference type="PANTHER" id="PTHR30532">
    <property type="entry name" value="IRON III DICITRATE-BINDING PERIPLASMIC PROTEIN"/>
    <property type="match status" value="1"/>
</dbReference>
<reference evidence="7 8" key="1">
    <citation type="submission" date="2020-07" db="EMBL/GenBank/DDBJ databases">
        <title>Sequencing the genomes of 1000 actinobacteria strains.</title>
        <authorList>
            <person name="Klenk H.-P."/>
        </authorList>
    </citation>
    <scope>NUCLEOTIDE SEQUENCE [LARGE SCALE GENOMIC DNA]</scope>
    <source>
        <strain evidence="7 8">DSM 17380</strain>
    </source>
</reference>
<keyword evidence="4 5" id="KW-0732">Signal</keyword>
<dbReference type="EMBL" id="JACCBD010000001">
    <property type="protein sequence ID" value="NYD27484.1"/>
    <property type="molecule type" value="Genomic_DNA"/>
</dbReference>
<dbReference type="Pfam" id="PF01497">
    <property type="entry name" value="Peripla_BP_2"/>
    <property type="match status" value="1"/>
</dbReference>
<dbReference type="RefSeq" id="WP_185987380.1">
    <property type="nucleotide sequence ID" value="NZ_BAAALZ010000001.1"/>
</dbReference>
<comment type="caution">
    <text evidence="7">The sequence shown here is derived from an EMBL/GenBank/DDBJ whole genome shotgun (WGS) entry which is preliminary data.</text>
</comment>